<name>I0WCX7_RHOOP</name>
<proteinExistence type="predicted"/>
<protein>
    <submittedName>
        <fullName evidence="2">Uncharacterized protein</fullName>
    </submittedName>
</protein>
<dbReference type="Proteomes" id="UP000006447">
    <property type="component" value="Unassembled WGS sequence"/>
</dbReference>
<evidence type="ECO:0000256" key="1">
    <source>
        <dbReference type="SAM" id="MobiDB-lite"/>
    </source>
</evidence>
<organism evidence="2 3">
    <name type="scientific">Rhodococcus opacus RKJ300 = JCM 13270</name>
    <dbReference type="NCBI Taxonomy" id="1165867"/>
    <lineage>
        <taxon>Bacteria</taxon>
        <taxon>Bacillati</taxon>
        <taxon>Actinomycetota</taxon>
        <taxon>Actinomycetes</taxon>
        <taxon>Mycobacteriales</taxon>
        <taxon>Nocardiaceae</taxon>
        <taxon>Rhodococcus</taxon>
    </lineage>
</organism>
<dbReference type="AlphaFoldDB" id="I0WCX7"/>
<dbReference type="PATRIC" id="fig|1165867.3.peg.6389"/>
<accession>I0WCX7</accession>
<gene>
    <name evidence="2" type="ORF">W59_31214</name>
</gene>
<feature type="compositionally biased region" description="Polar residues" evidence="1">
    <location>
        <begin position="1"/>
        <end position="14"/>
    </location>
</feature>
<comment type="caution">
    <text evidence="2">The sequence shown here is derived from an EMBL/GenBank/DDBJ whole genome shotgun (WGS) entry which is preliminary data.</text>
</comment>
<feature type="region of interest" description="Disordered" evidence="1">
    <location>
        <begin position="1"/>
        <end position="27"/>
    </location>
</feature>
<evidence type="ECO:0000313" key="2">
    <source>
        <dbReference type="EMBL" id="EID74243.1"/>
    </source>
</evidence>
<evidence type="ECO:0000313" key="3">
    <source>
        <dbReference type="Proteomes" id="UP000006447"/>
    </source>
</evidence>
<sequence length="72" mass="7989">MSTQAVAPTRTANSRWAGDGVRTTLTPPNRTRLTEWIVDNLRERLDHVAMAALTRIPVADSEETGQIDAWLS</sequence>
<reference evidence="2 3" key="1">
    <citation type="journal article" date="2012" name="J. Bacteriol.">
        <title>Draft genome sequence of the nitrophenol-degrading actinomycete Rhodococcus imtechensis RKJ300.</title>
        <authorList>
            <person name="Vikram S."/>
            <person name="Kumar S."/>
            <person name="Subramanian S."/>
            <person name="Raghava G.P."/>
        </authorList>
    </citation>
    <scope>NUCLEOTIDE SEQUENCE [LARGE SCALE GENOMIC DNA]</scope>
    <source>
        <strain evidence="2 3">RKJ300</strain>
    </source>
</reference>
<dbReference type="EMBL" id="AJJH01000164">
    <property type="protein sequence ID" value="EID74243.1"/>
    <property type="molecule type" value="Genomic_DNA"/>
</dbReference>